<name>A0AB40B4T9_DIOCR</name>
<evidence type="ECO:0000313" key="12">
    <source>
        <dbReference type="Proteomes" id="UP001515500"/>
    </source>
</evidence>
<evidence type="ECO:0000256" key="6">
    <source>
        <dbReference type="ARBA" id="ARBA00023002"/>
    </source>
</evidence>
<keyword evidence="4" id="KW-0847">Vitamin C</keyword>
<dbReference type="GO" id="GO:0046872">
    <property type="term" value="F:metal ion binding"/>
    <property type="evidence" value="ECO:0007669"/>
    <property type="project" value="UniProtKB-KW"/>
</dbReference>
<dbReference type="InterPro" id="IPR026992">
    <property type="entry name" value="DIOX_N"/>
</dbReference>
<keyword evidence="7 9" id="KW-0408">Iron</keyword>
<dbReference type="GO" id="GO:0009813">
    <property type="term" value="P:flavonoid biosynthetic process"/>
    <property type="evidence" value="ECO:0007669"/>
    <property type="project" value="UniProtKB-KW"/>
</dbReference>
<evidence type="ECO:0000256" key="1">
    <source>
        <dbReference type="ARBA" id="ARBA00001961"/>
    </source>
</evidence>
<dbReference type="InterPro" id="IPR027443">
    <property type="entry name" value="IPNS-like_sf"/>
</dbReference>
<dbReference type="RefSeq" id="XP_039121803.1">
    <property type="nucleotide sequence ID" value="XM_039265869.1"/>
</dbReference>
<evidence type="ECO:0000256" key="9">
    <source>
        <dbReference type="RuleBase" id="RU003682"/>
    </source>
</evidence>
<comment type="similarity">
    <text evidence="2 9">Belongs to the iron/ascorbate-dependent oxidoreductase family.</text>
</comment>
<dbReference type="Pfam" id="PF14226">
    <property type="entry name" value="DIOX_N"/>
    <property type="match status" value="1"/>
</dbReference>
<evidence type="ECO:0000256" key="7">
    <source>
        <dbReference type="ARBA" id="ARBA00023004"/>
    </source>
</evidence>
<gene>
    <name evidence="13" type="primary">LOC120258451</name>
</gene>
<evidence type="ECO:0000259" key="11">
    <source>
        <dbReference type="PROSITE" id="PS51471"/>
    </source>
</evidence>
<dbReference type="FunFam" id="2.60.120.330:FF:000009">
    <property type="entry name" value="Flavonol synthase"/>
    <property type="match status" value="1"/>
</dbReference>
<organism evidence="12 13">
    <name type="scientific">Dioscorea cayennensis subsp. rotundata</name>
    <name type="common">White Guinea yam</name>
    <name type="synonym">Dioscorea rotundata</name>
    <dbReference type="NCBI Taxonomy" id="55577"/>
    <lineage>
        <taxon>Eukaryota</taxon>
        <taxon>Viridiplantae</taxon>
        <taxon>Streptophyta</taxon>
        <taxon>Embryophyta</taxon>
        <taxon>Tracheophyta</taxon>
        <taxon>Spermatophyta</taxon>
        <taxon>Magnoliopsida</taxon>
        <taxon>Liliopsida</taxon>
        <taxon>Dioscoreales</taxon>
        <taxon>Dioscoreaceae</taxon>
        <taxon>Dioscorea</taxon>
    </lineage>
</organism>
<comment type="cofactor">
    <cofactor evidence="1">
        <name>L-ascorbate</name>
        <dbReference type="ChEBI" id="CHEBI:38290"/>
    </cofactor>
</comment>
<dbReference type="Proteomes" id="UP001515500">
    <property type="component" value="Chromosome 4"/>
</dbReference>
<feature type="domain" description="Fe2OG dioxygenase" evidence="11">
    <location>
        <begin position="213"/>
        <end position="312"/>
    </location>
</feature>
<dbReference type="InterPro" id="IPR044861">
    <property type="entry name" value="IPNS-like_FE2OG_OXY"/>
</dbReference>
<dbReference type="Pfam" id="PF03171">
    <property type="entry name" value="2OG-FeII_Oxy"/>
    <property type="match status" value="1"/>
</dbReference>
<proteinExistence type="inferred from homology"/>
<evidence type="ECO:0000313" key="13">
    <source>
        <dbReference type="RefSeq" id="XP_039121803.1"/>
    </source>
</evidence>
<dbReference type="InterPro" id="IPR005123">
    <property type="entry name" value="Oxoglu/Fe-dep_dioxygenase_dom"/>
</dbReference>
<dbReference type="GO" id="GO:0046148">
    <property type="term" value="P:pigment biosynthetic process"/>
    <property type="evidence" value="ECO:0007669"/>
    <property type="project" value="UniProtKB-ARBA"/>
</dbReference>
<protein>
    <submittedName>
        <fullName evidence="13">Leucoanthocyanidin dioxygenase-like</fullName>
    </submittedName>
</protein>
<evidence type="ECO:0000256" key="10">
    <source>
        <dbReference type="SAM" id="MobiDB-lite"/>
    </source>
</evidence>
<sequence>MATKVFIPRVESLANSGLDEIPPEYVRLEFERDDRLGDAIEEEKKSDEGPQIPTIDIKGLDSDNEAVRKRCVEQMLDAAVNWGVMHIVGHGIPAELIDKLREVGTRFFDLPVEEKEKYANDQPSGMIQGYGSKLANSASGRLEWMDYFFHLMFPENQTDLSIWPHYPSDYVEVTKEFGKELRVMATKIFTLLSLGLGLPAEKLETEAGGMENILFQMKINYYPKCPQPNLALGVEAHTDVSHLTFIFHNNIPGLQVYYDGKWVTAKNVSDSIIVHIGDSLEILSNGLFKSVLHRGLVNKEKVRISWTIFAEPHKDNVLLRPLPELVSDASPPKFGPRTFAQHVRQKLFKIKDDESSPPPAAAAAAAAADAAAK</sequence>
<keyword evidence="3 9" id="KW-0479">Metal-binding</keyword>
<dbReference type="Gene3D" id="2.60.120.330">
    <property type="entry name" value="B-lactam Antibiotic, Isopenicillin N Synthase, Chain"/>
    <property type="match status" value="1"/>
</dbReference>
<keyword evidence="8" id="KW-0284">Flavonoid biosynthesis</keyword>
<reference evidence="13" key="1">
    <citation type="submission" date="2025-08" db="UniProtKB">
        <authorList>
            <consortium name="RefSeq"/>
        </authorList>
    </citation>
    <scope>IDENTIFICATION</scope>
</reference>
<feature type="region of interest" description="Disordered" evidence="10">
    <location>
        <begin position="350"/>
        <end position="373"/>
    </location>
</feature>
<feature type="compositionally biased region" description="Low complexity" evidence="10">
    <location>
        <begin position="361"/>
        <end position="373"/>
    </location>
</feature>
<dbReference type="GO" id="GO:0031418">
    <property type="term" value="F:L-ascorbic acid binding"/>
    <property type="evidence" value="ECO:0007669"/>
    <property type="project" value="UniProtKB-KW"/>
</dbReference>
<dbReference type="PANTHER" id="PTHR47991">
    <property type="entry name" value="OXOGLUTARATE/IRON-DEPENDENT DIOXYGENASE"/>
    <property type="match status" value="1"/>
</dbReference>
<evidence type="ECO:0000256" key="3">
    <source>
        <dbReference type="ARBA" id="ARBA00022723"/>
    </source>
</evidence>
<evidence type="ECO:0000256" key="8">
    <source>
        <dbReference type="ARBA" id="ARBA00023241"/>
    </source>
</evidence>
<evidence type="ECO:0000256" key="5">
    <source>
        <dbReference type="ARBA" id="ARBA00022964"/>
    </source>
</evidence>
<evidence type="ECO:0000256" key="4">
    <source>
        <dbReference type="ARBA" id="ARBA00022896"/>
    </source>
</evidence>
<dbReference type="AlphaFoldDB" id="A0AB40B4T9"/>
<keyword evidence="6 9" id="KW-0560">Oxidoreductase</keyword>
<dbReference type="PROSITE" id="PS51471">
    <property type="entry name" value="FE2OG_OXY"/>
    <property type="match status" value="1"/>
</dbReference>
<dbReference type="GeneID" id="120258451"/>
<keyword evidence="5" id="KW-0223">Dioxygenase</keyword>
<keyword evidence="12" id="KW-1185">Reference proteome</keyword>
<dbReference type="SUPFAM" id="SSF51197">
    <property type="entry name" value="Clavaminate synthase-like"/>
    <property type="match status" value="1"/>
</dbReference>
<evidence type="ECO:0000256" key="2">
    <source>
        <dbReference type="ARBA" id="ARBA00008056"/>
    </source>
</evidence>
<accession>A0AB40B4T9</accession>
<dbReference type="InterPro" id="IPR050295">
    <property type="entry name" value="Plant_2OG-oxidoreductases"/>
</dbReference>
<dbReference type="GO" id="GO:0051213">
    <property type="term" value="F:dioxygenase activity"/>
    <property type="evidence" value="ECO:0007669"/>
    <property type="project" value="UniProtKB-KW"/>
</dbReference>